<dbReference type="PROSITE" id="PS51914">
    <property type="entry name" value="MRH"/>
    <property type="match status" value="1"/>
</dbReference>
<keyword evidence="7" id="KW-1015">Disulfide bond</keyword>
<feature type="transmembrane region" description="Helical" evidence="9">
    <location>
        <begin position="190"/>
        <end position="214"/>
    </location>
</feature>
<evidence type="ECO:0000256" key="8">
    <source>
        <dbReference type="ARBA" id="ARBA00023180"/>
    </source>
</evidence>
<dbReference type="PRINTS" id="PR00715">
    <property type="entry name" value="MAN6PRECEPTR"/>
</dbReference>
<keyword evidence="5 9" id="KW-1133">Transmembrane helix</keyword>
<keyword evidence="4 10" id="KW-0732">Signal</keyword>
<dbReference type="GO" id="GO:0006622">
    <property type="term" value="P:protein targeting to lysosome"/>
    <property type="evidence" value="ECO:0007669"/>
    <property type="project" value="InterPro"/>
</dbReference>
<comment type="subcellular location">
    <subcellularLocation>
        <location evidence="1">Endomembrane system</location>
    </subcellularLocation>
</comment>
<dbReference type="GO" id="GO:0005802">
    <property type="term" value="C:trans-Golgi network"/>
    <property type="evidence" value="ECO:0007669"/>
    <property type="project" value="TreeGrafter"/>
</dbReference>
<evidence type="ECO:0000313" key="13">
    <source>
        <dbReference type="Proteomes" id="UP001347796"/>
    </source>
</evidence>
<evidence type="ECO:0000256" key="6">
    <source>
        <dbReference type="ARBA" id="ARBA00023136"/>
    </source>
</evidence>
<dbReference type="SUPFAM" id="SSF50911">
    <property type="entry name" value="Mannose 6-phosphate receptor domain"/>
    <property type="match status" value="1"/>
</dbReference>
<feature type="signal peptide" evidence="10">
    <location>
        <begin position="1"/>
        <end position="25"/>
    </location>
</feature>
<dbReference type="Proteomes" id="UP001347796">
    <property type="component" value="Unassembled WGS sequence"/>
</dbReference>
<keyword evidence="8" id="KW-0325">Glycoprotein</keyword>
<dbReference type="GO" id="GO:0005768">
    <property type="term" value="C:endosome"/>
    <property type="evidence" value="ECO:0007669"/>
    <property type="project" value="InterPro"/>
</dbReference>
<evidence type="ECO:0000256" key="1">
    <source>
        <dbReference type="ARBA" id="ARBA00004308"/>
    </source>
</evidence>
<keyword evidence="6 9" id="KW-0472">Membrane</keyword>
<evidence type="ECO:0000256" key="4">
    <source>
        <dbReference type="ARBA" id="ARBA00022729"/>
    </source>
</evidence>
<evidence type="ECO:0000256" key="7">
    <source>
        <dbReference type="ARBA" id="ARBA00023157"/>
    </source>
</evidence>
<dbReference type="PANTHER" id="PTHR15071:SF29">
    <property type="entry name" value="CATION-DEPENDENT MANNOSE-6-PHOSPHATE RECEPTOR"/>
    <property type="match status" value="1"/>
</dbReference>
<dbReference type="Gene3D" id="2.70.130.10">
    <property type="entry name" value="Mannose-6-phosphate receptor binding domain"/>
    <property type="match status" value="1"/>
</dbReference>
<proteinExistence type="predicted"/>
<evidence type="ECO:0000313" key="12">
    <source>
        <dbReference type="EMBL" id="KAK6177507.1"/>
    </source>
</evidence>
<gene>
    <name evidence="12" type="ORF">SNE40_015597</name>
</gene>
<keyword evidence="13" id="KW-1185">Reference proteome</keyword>
<evidence type="ECO:0000256" key="10">
    <source>
        <dbReference type="SAM" id="SignalP"/>
    </source>
</evidence>
<comment type="caution">
    <text evidence="12">The sequence shown here is derived from an EMBL/GenBank/DDBJ whole genome shotgun (WGS) entry which is preliminary data.</text>
</comment>
<dbReference type="GO" id="GO:0019904">
    <property type="term" value="F:protein domain specific binding"/>
    <property type="evidence" value="ECO:0007669"/>
    <property type="project" value="InterPro"/>
</dbReference>
<evidence type="ECO:0000256" key="9">
    <source>
        <dbReference type="SAM" id="Phobius"/>
    </source>
</evidence>
<organism evidence="12 13">
    <name type="scientific">Patella caerulea</name>
    <name type="common">Rayed Mediterranean limpet</name>
    <dbReference type="NCBI Taxonomy" id="87958"/>
    <lineage>
        <taxon>Eukaryota</taxon>
        <taxon>Metazoa</taxon>
        <taxon>Spiralia</taxon>
        <taxon>Lophotrochozoa</taxon>
        <taxon>Mollusca</taxon>
        <taxon>Gastropoda</taxon>
        <taxon>Patellogastropoda</taxon>
        <taxon>Patelloidea</taxon>
        <taxon>Patellidae</taxon>
        <taxon>Patella</taxon>
    </lineage>
</organism>
<dbReference type="Pfam" id="PF02157">
    <property type="entry name" value="Man-6-P_recep"/>
    <property type="match status" value="1"/>
</dbReference>
<feature type="domain" description="MRH" evidence="11">
    <location>
        <begin position="63"/>
        <end position="183"/>
    </location>
</feature>
<reference evidence="12 13" key="1">
    <citation type="submission" date="2024-01" db="EMBL/GenBank/DDBJ databases">
        <title>The genome of the rayed Mediterranean limpet Patella caerulea (Linnaeus, 1758).</title>
        <authorList>
            <person name="Anh-Thu Weber A."/>
            <person name="Halstead-Nussloch G."/>
        </authorList>
    </citation>
    <scope>NUCLEOTIDE SEQUENCE [LARGE SCALE GENOMIC DNA]</scope>
    <source>
        <strain evidence="12">AATW-2023a</strain>
        <tissue evidence="12">Whole specimen</tissue>
    </source>
</reference>
<dbReference type="InterPro" id="IPR009011">
    <property type="entry name" value="Man6P_isomerase_rcpt-bd_dom_sf"/>
</dbReference>
<dbReference type="AlphaFoldDB" id="A0AAN8PF38"/>
<evidence type="ECO:0000256" key="3">
    <source>
        <dbReference type="ARBA" id="ARBA00022692"/>
    </source>
</evidence>
<evidence type="ECO:0000256" key="5">
    <source>
        <dbReference type="ARBA" id="ARBA00022989"/>
    </source>
</evidence>
<dbReference type="InterPro" id="IPR028927">
    <property type="entry name" value="Man-6-P_rcpt"/>
</dbReference>
<feature type="chain" id="PRO_5042892549" description="MRH domain-containing protein" evidence="10">
    <location>
        <begin position="26"/>
        <end position="282"/>
    </location>
</feature>
<dbReference type="InterPro" id="IPR000296">
    <property type="entry name" value="Man-6-P_rcpt_cation_dep"/>
</dbReference>
<sequence>MGFSSELSVLLLLFLTGLLVSMVDSTTTTSPACRLINEEDGHDIPDGDHKGYNKLKPLVGKRFSCIDVKKEYKYSVGICRDAVDGYENVGVLQEGLIDKKIHKIGFYNATQIMSGNDWVMVEYWHGEEYHNHCNNEQRKAIIIIICDPSADDESGVDILEEAREKKGDCYYLFEISHKAVCGIKSSSKALSFGSIVLIIFASVIALYLFLGFLYQRFVLQAKGMEQIPNYSFWQDFGNLQADGCNLVCRSMSSRNSAPYKGIGDEQLEEDLDRERDDHLLPM</sequence>
<evidence type="ECO:0000259" key="11">
    <source>
        <dbReference type="PROSITE" id="PS51914"/>
    </source>
</evidence>
<dbReference type="EMBL" id="JAZGQO010000010">
    <property type="protein sequence ID" value="KAK6177507.1"/>
    <property type="molecule type" value="Genomic_DNA"/>
</dbReference>
<protein>
    <recommendedName>
        <fullName evidence="11">MRH domain-containing protein</fullName>
    </recommendedName>
</protein>
<dbReference type="PANTHER" id="PTHR15071">
    <property type="entry name" value="MANNOSE-6-PHOSPHATE RECEPTOR FAMILY MEMBER"/>
    <property type="match status" value="1"/>
</dbReference>
<accession>A0AAN8PF38</accession>
<keyword evidence="3 9" id="KW-0812">Transmembrane</keyword>
<name>A0AAN8PF38_PATCE</name>
<keyword evidence="2" id="KW-0813">Transport</keyword>
<dbReference type="InterPro" id="IPR044865">
    <property type="entry name" value="MRH_dom"/>
</dbReference>
<evidence type="ECO:0000256" key="2">
    <source>
        <dbReference type="ARBA" id="ARBA00022448"/>
    </source>
</evidence>